<evidence type="ECO:0000256" key="2">
    <source>
        <dbReference type="ARBA" id="ARBA00007965"/>
    </source>
</evidence>
<evidence type="ECO:0000256" key="1">
    <source>
        <dbReference type="ARBA" id="ARBA00004141"/>
    </source>
</evidence>
<dbReference type="STRING" id="2880.D8LP16"/>
<comment type="subcellular location">
    <subcellularLocation>
        <location evidence="1">Membrane</location>
        <topology evidence="1">Multi-pass membrane protein</topology>
    </subcellularLocation>
</comment>
<evidence type="ECO:0008006" key="10">
    <source>
        <dbReference type="Google" id="ProtNLM"/>
    </source>
</evidence>
<dbReference type="Pfam" id="PF01733">
    <property type="entry name" value="Nucleoside_tran"/>
    <property type="match status" value="2"/>
</dbReference>
<feature type="transmembrane region" description="Helical" evidence="7">
    <location>
        <begin position="12"/>
        <end position="33"/>
    </location>
</feature>
<dbReference type="InterPro" id="IPR002259">
    <property type="entry name" value="Eqnu_transpt"/>
</dbReference>
<keyword evidence="9" id="KW-1185">Reference proteome</keyword>
<comment type="similarity">
    <text evidence="2">Belongs to the SLC29A/ENT transporter (TC 2.A.57) family.</text>
</comment>
<feature type="transmembrane region" description="Helical" evidence="7">
    <location>
        <begin position="508"/>
        <end position="536"/>
    </location>
</feature>
<dbReference type="EMBL" id="FN648730">
    <property type="protein sequence ID" value="CBN80287.1"/>
    <property type="molecule type" value="Genomic_DNA"/>
</dbReference>
<sequence>MRSPPADIGHKAYCIFFLQGVGQLFPWNVFINAEDYFRRRLCGSSFENNFENFFSVGYNLAAILGLLLALRYQEQWDLTGRIMGSLAVSLGTFVACGIFVLAEGVNGTLLFFCTMGLIVVSGLCTAVLQGGIFAMASAFPPRYTQAMMAGQGLAGLAVALAGLFTTLAGPDDESCIVDLYDTIATVRDGGDTGGSADVLTEGHLARQATYQRASDVDPLLGSSCAAYARDWSTFVYFGIAVMVLLGCILTYPLLRRLPFASFYINTAVGLGDGCDEGGVSVGRVREGNPDGGGADDDGWLGVGRSAVTSTTTSPTGSSMYRRLVDKPLSDCTMHDAEGERDGAQKRESATIVNGGSYVGSDTPVDGLRSRLAPISSYAFAVFLVFTVTLSIFPGATSDIVSSQRCQSGRSRFFAGDVFVMFSFVSFNAFDLLGRLVAGLAVALPYAWLPTASVSRLMFVPLMLACRSEHSRFRDWLSADVFPLTLMPVFAFTNGYVGSLSMMAGSQLGAWAGTAMVLFLSGGLLAGSLLSFLVLFASTE</sequence>
<protein>
    <recommendedName>
        <fullName evidence="10">Equilibrative nucleoside transporter</fullName>
    </recommendedName>
</protein>
<organism evidence="8 9">
    <name type="scientific">Ectocarpus siliculosus</name>
    <name type="common">Brown alga</name>
    <name type="synonym">Conferva siliculosa</name>
    <dbReference type="NCBI Taxonomy" id="2880"/>
    <lineage>
        <taxon>Eukaryota</taxon>
        <taxon>Sar</taxon>
        <taxon>Stramenopiles</taxon>
        <taxon>Ochrophyta</taxon>
        <taxon>PX clade</taxon>
        <taxon>Phaeophyceae</taxon>
        <taxon>Ectocarpales</taxon>
        <taxon>Ectocarpaceae</taxon>
        <taxon>Ectocarpus</taxon>
    </lineage>
</organism>
<reference evidence="8 9" key="1">
    <citation type="journal article" date="2010" name="Nature">
        <title>The Ectocarpus genome and the independent evolution of multicellularity in brown algae.</title>
        <authorList>
            <person name="Cock J.M."/>
            <person name="Sterck L."/>
            <person name="Rouze P."/>
            <person name="Scornet D."/>
            <person name="Allen A.E."/>
            <person name="Amoutzias G."/>
            <person name="Anthouard V."/>
            <person name="Artiguenave F."/>
            <person name="Aury J.M."/>
            <person name="Badger J.H."/>
            <person name="Beszteri B."/>
            <person name="Billiau K."/>
            <person name="Bonnet E."/>
            <person name="Bothwell J.H."/>
            <person name="Bowler C."/>
            <person name="Boyen C."/>
            <person name="Brownlee C."/>
            <person name="Carrano C.J."/>
            <person name="Charrier B."/>
            <person name="Cho G.Y."/>
            <person name="Coelho S.M."/>
            <person name="Collen J."/>
            <person name="Corre E."/>
            <person name="Da Silva C."/>
            <person name="Delage L."/>
            <person name="Delaroque N."/>
            <person name="Dittami S.M."/>
            <person name="Doulbeau S."/>
            <person name="Elias M."/>
            <person name="Farnham G."/>
            <person name="Gachon C.M."/>
            <person name="Gschloessl B."/>
            <person name="Heesch S."/>
            <person name="Jabbari K."/>
            <person name="Jubin C."/>
            <person name="Kawai H."/>
            <person name="Kimura K."/>
            <person name="Kloareg B."/>
            <person name="Kupper F.C."/>
            <person name="Lang D."/>
            <person name="Le Bail A."/>
            <person name="Leblanc C."/>
            <person name="Lerouge P."/>
            <person name="Lohr M."/>
            <person name="Lopez P.J."/>
            <person name="Martens C."/>
            <person name="Maumus F."/>
            <person name="Michel G."/>
            <person name="Miranda-Saavedra D."/>
            <person name="Morales J."/>
            <person name="Moreau H."/>
            <person name="Motomura T."/>
            <person name="Nagasato C."/>
            <person name="Napoli C.A."/>
            <person name="Nelson D.R."/>
            <person name="Nyvall-Collen P."/>
            <person name="Peters A.F."/>
            <person name="Pommier C."/>
            <person name="Potin P."/>
            <person name="Poulain J."/>
            <person name="Quesneville H."/>
            <person name="Read B."/>
            <person name="Rensing S.A."/>
            <person name="Ritter A."/>
            <person name="Rousvoal S."/>
            <person name="Samanta M."/>
            <person name="Samson G."/>
            <person name="Schroeder D.C."/>
            <person name="Segurens B."/>
            <person name="Strittmatter M."/>
            <person name="Tonon T."/>
            <person name="Tregear J.W."/>
            <person name="Valentin K."/>
            <person name="von Dassow P."/>
            <person name="Yamagishi T."/>
            <person name="Van de Peer Y."/>
            <person name="Wincker P."/>
        </authorList>
    </citation>
    <scope>NUCLEOTIDE SEQUENCE [LARGE SCALE GENOMIC DNA]</scope>
    <source>
        <strain evidence="9">Ec32 / CCAP1310/4</strain>
    </source>
</reference>
<keyword evidence="3" id="KW-0813">Transport</keyword>
<evidence type="ECO:0000313" key="8">
    <source>
        <dbReference type="EMBL" id="CBN80287.1"/>
    </source>
</evidence>
<keyword evidence="4 7" id="KW-0812">Transmembrane</keyword>
<dbReference type="AlphaFoldDB" id="D8LP16"/>
<dbReference type="Proteomes" id="UP000002630">
    <property type="component" value="Linkage Group LG16"/>
</dbReference>
<evidence type="ECO:0000256" key="7">
    <source>
        <dbReference type="SAM" id="Phobius"/>
    </source>
</evidence>
<dbReference type="PIRSF" id="PIRSF016379">
    <property type="entry name" value="ENT"/>
    <property type="match status" value="1"/>
</dbReference>
<feature type="transmembrane region" description="Helical" evidence="7">
    <location>
        <begin position="475"/>
        <end position="496"/>
    </location>
</feature>
<feature type="transmembrane region" description="Helical" evidence="7">
    <location>
        <begin position="435"/>
        <end position="463"/>
    </location>
</feature>
<feature type="transmembrane region" description="Helical" evidence="7">
    <location>
        <begin position="82"/>
        <end position="102"/>
    </location>
</feature>
<feature type="transmembrane region" description="Helical" evidence="7">
    <location>
        <begin position="234"/>
        <end position="254"/>
    </location>
</feature>
<evidence type="ECO:0000256" key="6">
    <source>
        <dbReference type="ARBA" id="ARBA00023136"/>
    </source>
</evidence>
<dbReference type="OrthoDB" id="10261753at2759"/>
<accession>D8LP16</accession>
<keyword evidence="5 7" id="KW-1133">Transmembrane helix</keyword>
<feature type="transmembrane region" description="Helical" evidence="7">
    <location>
        <begin position="377"/>
        <end position="400"/>
    </location>
</feature>
<keyword evidence="6 7" id="KW-0472">Membrane</keyword>
<feature type="transmembrane region" description="Helical" evidence="7">
    <location>
        <begin position="412"/>
        <end position="429"/>
    </location>
</feature>
<gene>
    <name evidence="8" type="ORF">Esi_0052_0023</name>
</gene>
<dbReference type="EMBL" id="FN649741">
    <property type="protein sequence ID" value="CBN80287.1"/>
    <property type="molecule type" value="Genomic_DNA"/>
</dbReference>
<dbReference type="InParanoid" id="D8LP16"/>
<evidence type="ECO:0000256" key="3">
    <source>
        <dbReference type="ARBA" id="ARBA00022448"/>
    </source>
</evidence>
<feature type="transmembrane region" description="Helical" evidence="7">
    <location>
        <begin position="108"/>
        <end position="139"/>
    </location>
</feature>
<dbReference type="OMA" id="GSPWTTK"/>
<name>D8LP16_ECTSI</name>
<dbReference type="PANTHER" id="PTHR10332">
    <property type="entry name" value="EQUILIBRATIVE NUCLEOSIDE TRANSPORTER"/>
    <property type="match status" value="1"/>
</dbReference>
<dbReference type="GO" id="GO:0005886">
    <property type="term" value="C:plasma membrane"/>
    <property type="evidence" value="ECO:0007669"/>
    <property type="project" value="TreeGrafter"/>
</dbReference>
<dbReference type="GO" id="GO:0005337">
    <property type="term" value="F:nucleoside transmembrane transporter activity"/>
    <property type="evidence" value="ECO:0007669"/>
    <property type="project" value="InterPro"/>
</dbReference>
<dbReference type="eggNOG" id="KOG1479">
    <property type="taxonomic scope" value="Eukaryota"/>
</dbReference>
<dbReference type="PANTHER" id="PTHR10332:SF88">
    <property type="entry name" value="EQUILIBRATIVE NUCLEOSIDE TRANSPORTER 1, ISOFORM A"/>
    <property type="match status" value="1"/>
</dbReference>
<evidence type="ECO:0000256" key="5">
    <source>
        <dbReference type="ARBA" id="ARBA00022989"/>
    </source>
</evidence>
<proteinExistence type="inferred from homology"/>
<feature type="transmembrane region" description="Helical" evidence="7">
    <location>
        <begin position="53"/>
        <end position="70"/>
    </location>
</feature>
<dbReference type="PRINTS" id="PR01130">
    <property type="entry name" value="DERENTRNSPRT"/>
</dbReference>
<evidence type="ECO:0000256" key="4">
    <source>
        <dbReference type="ARBA" id="ARBA00022692"/>
    </source>
</evidence>
<evidence type="ECO:0000313" key="9">
    <source>
        <dbReference type="Proteomes" id="UP000002630"/>
    </source>
</evidence>